<dbReference type="Gene3D" id="3.40.605.10">
    <property type="entry name" value="Aldehyde Dehydrogenase, Chain A, domain 1"/>
    <property type="match status" value="1"/>
</dbReference>
<dbReference type="SUPFAM" id="SSF53720">
    <property type="entry name" value="ALDH-like"/>
    <property type="match status" value="1"/>
</dbReference>
<evidence type="ECO:0000313" key="6">
    <source>
        <dbReference type="Proteomes" id="UP001519363"/>
    </source>
</evidence>
<dbReference type="InterPro" id="IPR029510">
    <property type="entry name" value="Ald_DH_CS_GLU"/>
</dbReference>
<evidence type="ECO:0000259" key="4">
    <source>
        <dbReference type="Pfam" id="PF00171"/>
    </source>
</evidence>
<dbReference type="Proteomes" id="UP001519363">
    <property type="component" value="Unassembled WGS sequence"/>
</dbReference>
<dbReference type="InterPro" id="IPR016161">
    <property type="entry name" value="Ald_DH/histidinol_DH"/>
</dbReference>
<evidence type="ECO:0000313" key="5">
    <source>
        <dbReference type="EMBL" id="MBP2477748.1"/>
    </source>
</evidence>
<dbReference type="InterPro" id="IPR015590">
    <property type="entry name" value="Aldehyde_DH_dom"/>
</dbReference>
<gene>
    <name evidence="5" type="ORF">JOF53_006620</name>
</gene>
<accession>A0ABS5AME0</accession>
<dbReference type="PROSITE" id="PS00687">
    <property type="entry name" value="ALDEHYDE_DEHYDR_GLU"/>
    <property type="match status" value="1"/>
</dbReference>
<evidence type="ECO:0000256" key="3">
    <source>
        <dbReference type="RuleBase" id="RU003345"/>
    </source>
</evidence>
<dbReference type="InterPro" id="IPR016162">
    <property type="entry name" value="Ald_DH_N"/>
</dbReference>
<dbReference type="Pfam" id="PF00171">
    <property type="entry name" value="Aldedh"/>
    <property type="match status" value="1"/>
</dbReference>
<feature type="domain" description="Aldehyde dehydrogenase" evidence="4">
    <location>
        <begin position="42"/>
        <end position="504"/>
    </location>
</feature>
<evidence type="ECO:0000256" key="2">
    <source>
        <dbReference type="PROSITE-ProRule" id="PRU10007"/>
    </source>
</evidence>
<dbReference type="RefSeq" id="WP_245372923.1">
    <property type="nucleotide sequence ID" value="NZ_JAGIOO010000001.1"/>
</dbReference>
<sequence>MRMSVQPPGAVTVTPPIAEEARREVPHFVLSSDRPMWIGGQWVTAASGQTLPNTDPTTEQPLATVPRGGAADVDIAVRAAKQAFEDPSWAAMTPDRRGRILNQIADVIEQHADELATIDSVNMGAPRMVTNRMLAEASEVFRYYAGWPSKIFGTQVPAADNRLAYTRREPLGVVGIIWGWNGPMGQLPGKLAPALAAGNTVVLKPAETASLSTLRLAELLSRTDLPPGVVNVVTGRGDEAGQALVTHPDVTKIAFTGSTATGKHVQRSATESLKRVTLELGGKSPSIVFADADLAQAARGVAAGFLGNAGQACVATSRIFVQESIRDEFVKLLTKTITTVFTPADSLSSGTVVGPLSTKSQFERVSAYLDLAVAEGANVVTGGTRYGDHGYFIAPTLLDGVNPGMRVVREEIFGPVGALMTFTDVDDAIAKANDTEYGLAASIWTTNLAAAHRTAAALQAGTVWVNTWGEMSIGNLPFGGYKQSGLGREGGLEVLDAYTQSKSVVVAL</sequence>
<name>A0ABS5AME0_9PSEU</name>
<organism evidence="5 6">
    <name type="scientific">Crossiella equi</name>
    <dbReference type="NCBI Taxonomy" id="130796"/>
    <lineage>
        <taxon>Bacteria</taxon>
        <taxon>Bacillati</taxon>
        <taxon>Actinomycetota</taxon>
        <taxon>Actinomycetes</taxon>
        <taxon>Pseudonocardiales</taxon>
        <taxon>Pseudonocardiaceae</taxon>
        <taxon>Crossiella</taxon>
    </lineage>
</organism>
<keyword evidence="6" id="KW-1185">Reference proteome</keyword>
<proteinExistence type="inferred from homology"/>
<dbReference type="InterPro" id="IPR016160">
    <property type="entry name" value="Ald_DH_CS_CYS"/>
</dbReference>
<comment type="caution">
    <text evidence="5">The sequence shown here is derived from an EMBL/GenBank/DDBJ whole genome shotgun (WGS) entry which is preliminary data.</text>
</comment>
<dbReference type="EMBL" id="JAGIOO010000001">
    <property type="protein sequence ID" value="MBP2477748.1"/>
    <property type="molecule type" value="Genomic_DNA"/>
</dbReference>
<reference evidence="5 6" key="1">
    <citation type="submission" date="2021-03" db="EMBL/GenBank/DDBJ databases">
        <title>Sequencing the genomes of 1000 actinobacteria strains.</title>
        <authorList>
            <person name="Klenk H.-P."/>
        </authorList>
    </citation>
    <scope>NUCLEOTIDE SEQUENCE [LARGE SCALE GENOMIC DNA]</scope>
    <source>
        <strain evidence="5 6">DSM 44580</strain>
    </source>
</reference>
<dbReference type="PANTHER" id="PTHR11699">
    <property type="entry name" value="ALDEHYDE DEHYDROGENASE-RELATED"/>
    <property type="match status" value="1"/>
</dbReference>
<keyword evidence="1 3" id="KW-0560">Oxidoreductase</keyword>
<dbReference type="Gene3D" id="3.40.309.10">
    <property type="entry name" value="Aldehyde Dehydrogenase, Chain A, domain 2"/>
    <property type="match status" value="1"/>
</dbReference>
<dbReference type="InterPro" id="IPR016163">
    <property type="entry name" value="Ald_DH_C"/>
</dbReference>
<dbReference type="PROSITE" id="PS00070">
    <property type="entry name" value="ALDEHYDE_DEHYDR_CYS"/>
    <property type="match status" value="1"/>
</dbReference>
<comment type="similarity">
    <text evidence="3">Belongs to the aldehyde dehydrogenase family.</text>
</comment>
<evidence type="ECO:0000256" key="1">
    <source>
        <dbReference type="ARBA" id="ARBA00023002"/>
    </source>
</evidence>
<protein>
    <submittedName>
        <fullName evidence="5">Acyl-CoA reductase-like NAD-dependent aldehyde dehydrogenase</fullName>
    </submittedName>
</protein>
<feature type="active site" evidence="2">
    <location>
        <position position="279"/>
    </location>
</feature>